<gene>
    <name evidence="2" type="ORF">ACFY05_32085</name>
</gene>
<evidence type="ECO:0000313" key="2">
    <source>
        <dbReference type="EMBL" id="MFF4777506.1"/>
    </source>
</evidence>
<evidence type="ECO:0000256" key="1">
    <source>
        <dbReference type="SAM" id="MobiDB-lite"/>
    </source>
</evidence>
<reference evidence="2 3" key="1">
    <citation type="submission" date="2024-10" db="EMBL/GenBank/DDBJ databases">
        <title>The Natural Products Discovery Center: Release of the First 8490 Sequenced Strains for Exploring Actinobacteria Biosynthetic Diversity.</title>
        <authorList>
            <person name="Kalkreuter E."/>
            <person name="Kautsar S.A."/>
            <person name="Yang D."/>
            <person name="Bader C.D."/>
            <person name="Teijaro C.N."/>
            <person name="Fluegel L."/>
            <person name="Davis C.M."/>
            <person name="Simpson J.R."/>
            <person name="Lauterbach L."/>
            <person name="Steele A.D."/>
            <person name="Gui C."/>
            <person name="Meng S."/>
            <person name="Li G."/>
            <person name="Viehrig K."/>
            <person name="Ye F."/>
            <person name="Su P."/>
            <person name="Kiefer A.F."/>
            <person name="Nichols A."/>
            <person name="Cepeda A.J."/>
            <person name="Yan W."/>
            <person name="Fan B."/>
            <person name="Jiang Y."/>
            <person name="Adhikari A."/>
            <person name="Zheng C.-J."/>
            <person name="Schuster L."/>
            <person name="Cowan T.M."/>
            <person name="Smanski M.J."/>
            <person name="Chevrette M.G."/>
            <person name="De Carvalho L.P.S."/>
            <person name="Shen B."/>
        </authorList>
    </citation>
    <scope>NUCLEOTIDE SEQUENCE [LARGE SCALE GENOMIC DNA]</scope>
    <source>
        <strain evidence="2 3">NPDC001281</strain>
    </source>
</reference>
<comment type="caution">
    <text evidence="2">The sequence shown here is derived from an EMBL/GenBank/DDBJ whole genome shotgun (WGS) entry which is preliminary data.</text>
</comment>
<protein>
    <submittedName>
        <fullName evidence="2">Recombinase RecT</fullName>
    </submittedName>
</protein>
<name>A0ABW6VDX0_MICFU</name>
<dbReference type="Pfam" id="PF03837">
    <property type="entry name" value="RecT"/>
    <property type="match status" value="1"/>
</dbReference>
<keyword evidence="3" id="KW-1185">Reference proteome</keyword>
<accession>A0ABW6VDX0</accession>
<dbReference type="InterPro" id="IPR018330">
    <property type="entry name" value="RecT_fam"/>
</dbReference>
<organism evidence="2 3">
    <name type="scientific">Microtetraspora fusca</name>
    <dbReference type="NCBI Taxonomy" id="1997"/>
    <lineage>
        <taxon>Bacteria</taxon>
        <taxon>Bacillati</taxon>
        <taxon>Actinomycetota</taxon>
        <taxon>Actinomycetes</taxon>
        <taxon>Streptosporangiales</taxon>
        <taxon>Streptosporangiaceae</taxon>
        <taxon>Microtetraspora</taxon>
    </lineage>
</organism>
<dbReference type="RefSeq" id="WP_387345953.1">
    <property type="nucleotide sequence ID" value="NZ_JBIAXI010000024.1"/>
</dbReference>
<feature type="region of interest" description="Disordered" evidence="1">
    <location>
        <begin position="1"/>
        <end position="22"/>
    </location>
</feature>
<proteinExistence type="predicted"/>
<dbReference type="Proteomes" id="UP001602119">
    <property type="component" value="Unassembled WGS sequence"/>
</dbReference>
<evidence type="ECO:0000313" key="3">
    <source>
        <dbReference type="Proteomes" id="UP001602119"/>
    </source>
</evidence>
<dbReference type="EMBL" id="JBIAXI010000024">
    <property type="protein sequence ID" value="MFF4777506.1"/>
    <property type="molecule type" value="Genomic_DNA"/>
</dbReference>
<sequence length="483" mass="52921">MTADHASPVQTREPNAPIPDDEGIERTESAVAFTPASGGVLVFRRDQGIGDMTARQLEAFKGIVNFDPMDRQAWPHMEVFIEACTSRGLNPFLRQIYLIKRGDGDNASFTIQTGIDGFRILANDTGRIKGGATIYWTGDDDDDSSWRAVEDPRTGELVMRRIWWEQWPDIRDHPGAAKAVLEHYDPYGNDAVTTAIANWKMYAPYFPAKGEWKQTKNDKWYREKVYNPDGSIAMELSEMWEKGQALMPGKCAEALVLRKACPERLSGIYTNEEMMQADATAAREQIADGVRARQDKYRSAVTAVQVPSMRTRTSPAPDTTTETTAEVTVEVAPDDVQEAGQDATPDGASEQTPTADELAQWMRDEIAMISEAIGKPYGNIVVRQLRKNLDDATAAEMVAIVGPMRDAVADLLAKSGRAEEAQAYREAGRMLIAPVPVLLGRVAAEAEAEAEGSPLHLFVEGEDGAECAAPGCGRPAEDATHVS</sequence>